<gene>
    <name evidence="1" type="ORF">MENT_LOCUS25778</name>
</gene>
<evidence type="ECO:0000313" key="1">
    <source>
        <dbReference type="EMBL" id="CAD2174131.1"/>
    </source>
</evidence>
<accession>A0A6V7VIU0</accession>
<evidence type="ECO:0000313" key="2">
    <source>
        <dbReference type="Proteomes" id="UP000580250"/>
    </source>
</evidence>
<proteinExistence type="predicted"/>
<dbReference type="Proteomes" id="UP000580250">
    <property type="component" value="Unassembled WGS sequence"/>
</dbReference>
<dbReference type="AlphaFoldDB" id="A0A6V7VIU0"/>
<comment type="caution">
    <text evidence="1">The sequence shown here is derived from an EMBL/GenBank/DDBJ whole genome shotgun (WGS) entry which is preliminary data.</text>
</comment>
<organism evidence="1 2">
    <name type="scientific">Meloidogyne enterolobii</name>
    <name type="common">Root-knot nematode worm</name>
    <name type="synonym">Meloidogyne mayaguensis</name>
    <dbReference type="NCBI Taxonomy" id="390850"/>
    <lineage>
        <taxon>Eukaryota</taxon>
        <taxon>Metazoa</taxon>
        <taxon>Ecdysozoa</taxon>
        <taxon>Nematoda</taxon>
        <taxon>Chromadorea</taxon>
        <taxon>Rhabditida</taxon>
        <taxon>Tylenchina</taxon>
        <taxon>Tylenchomorpha</taxon>
        <taxon>Tylenchoidea</taxon>
        <taxon>Meloidogynidae</taxon>
        <taxon>Meloidogyninae</taxon>
        <taxon>Meloidogyne</taxon>
    </lineage>
</organism>
<protein>
    <submittedName>
        <fullName evidence="1">Uncharacterized protein</fullName>
    </submittedName>
</protein>
<dbReference type="EMBL" id="CAJEWN010000229">
    <property type="protein sequence ID" value="CAD2174131.1"/>
    <property type="molecule type" value="Genomic_DNA"/>
</dbReference>
<sequence>MGNFIKKILQFLGNFVGFYLNFLNFSNILPKINLFFGVQLSPHVCLRGLSPAQLKLFVYAPIDSNGWIKEKLTGISGGRVLNEYGGI</sequence>
<reference evidence="1 2" key="1">
    <citation type="submission" date="2020-08" db="EMBL/GenBank/DDBJ databases">
        <authorList>
            <person name="Koutsovoulos G."/>
            <person name="Danchin GJ E."/>
        </authorList>
    </citation>
    <scope>NUCLEOTIDE SEQUENCE [LARGE SCALE GENOMIC DNA]</scope>
</reference>
<name>A0A6V7VIU0_MELEN</name>